<evidence type="ECO:0000313" key="4">
    <source>
        <dbReference type="Proteomes" id="UP000321304"/>
    </source>
</evidence>
<dbReference type="CDD" id="cd02209">
    <property type="entry name" value="cupin_XRE_C"/>
    <property type="match status" value="1"/>
</dbReference>
<organism evidence="3 4">
    <name type="scientific">Bradyrhizobium macuxiense</name>
    <dbReference type="NCBI Taxonomy" id="1755647"/>
    <lineage>
        <taxon>Bacteria</taxon>
        <taxon>Pseudomonadati</taxon>
        <taxon>Pseudomonadota</taxon>
        <taxon>Alphaproteobacteria</taxon>
        <taxon>Hyphomicrobiales</taxon>
        <taxon>Nitrobacteraceae</taxon>
        <taxon>Bradyrhizobium</taxon>
    </lineage>
</organism>
<evidence type="ECO:0000256" key="1">
    <source>
        <dbReference type="ARBA" id="ARBA00023125"/>
    </source>
</evidence>
<dbReference type="InterPro" id="IPR014710">
    <property type="entry name" value="RmlC-like_jellyroll"/>
</dbReference>
<comment type="caution">
    <text evidence="3">The sequence shown here is derived from an EMBL/GenBank/DDBJ whole genome shotgun (WGS) entry which is preliminary data.</text>
</comment>
<protein>
    <submittedName>
        <fullName evidence="3">XRE family transcriptional regulator</fullName>
    </submittedName>
</protein>
<proteinExistence type="predicted"/>
<evidence type="ECO:0000259" key="2">
    <source>
        <dbReference type="PROSITE" id="PS50943"/>
    </source>
</evidence>
<keyword evidence="1" id="KW-0238">DNA-binding</keyword>
<name>A0A560MCY4_9BRAD</name>
<dbReference type="Pfam" id="PF01381">
    <property type="entry name" value="HTH_3"/>
    <property type="match status" value="1"/>
</dbReference>
<dbReference type="EMBL" id="VITY01000003">
    <property type="protein sequence ID" value="TWC05472.1"/>
    <property type="molecule type" value="Genomic_DNA"/>
</dbReference>
<dbReference type="Pfam" id="PF07883">
    <property type="entry name" value="Cupin_2"/>
    <property type="match status" value="1"/>
</dbReference>
<dbReference type="InterPro" id="IPR011051">
    <property type="entry name" value="RmlC_Cupin_sf"/>
</dbReference>
<dbReference type="InterPro" id="IPR010982">
    <property type="entry name" value="Lambda_DNA-bd_dom_sf"/>
</dbReference>
<dbReference type="GO" id="GO:0005829">
    <property type="term" value="C:cytosol"/>
    <property type="evidence" value="ECO:0007669"/>
    <property type="project" value="TreeGrafter"/>
</dbReference>
<dbReference type="InterPro" id="IPR001387">
    <property type="entry name" value="Cro/C1-type_HTH"/>
</dbReference>
<reference evidence="3 4" key="1">
    <citation type="submission" date="2019-06" db="EMBL/GenBank/DDBJ databases">
        <title>Genomic Encyclopedia of Type Strains, Phase IV (KMG-V): Genome sequencing to study the core and pangenomes of soil and plant-associated prokaryotes.</title>
        <authorList>
            <person name="Whitman W."/>
        </authorList>
    </citation>
    <scope>NUCLEOTIDE SEQUENCE [LARGE SCALE GENOMIC DNA]</scope>
    <source>
        <strain evidence="3 4">BR 10355</strain>
    </source>
</reference>
<dbReference type="PROSITE" id="PS50943">
    <property type="entry name" value="HTH_CROC1"/>
    <property type="match status" value="1"/>
</dbReference>
<evidence type="ECO:0000313" key="3">
    <source>
        <dbReference type="EMBL" id="TWC05472.1"/>
    </source>
</evidence>
<dbReference type="GO" id="GO:0003677">
    <property type="term" value="F:DNA binding"/>
    <property type="evidence" value="ECO:0007669"/>
    <property type="project" value="UniProtKB-KW"/>
</dbReference>
<gene>
    <name evidence="3" type="ORF">FBZ93_103489</name>
</gene>
<dbReference type="CDD" id="cd00093">
    <property type="entry name" value="HTH_XRE"/>
    <property type="match status" value="1"/>
</dbReference>
<dbReference type="PANTHER" id="PTHR46797">
    <property type="entry name" value="HTH-TYPE TRANSCRIPTIONAL REGULATOR"/>
    <property type="match status" value="1"/>
</dbReference>
<dbReference type="AlphaFoldDB" id="A0A560MCY4"/>
<feature type="domain" description="HTH cro/C1-type" evidence="2">
    <location>
        <begin position="36"/>
        <end position="90"/>
    </location>
</feature>
<dbReference type="Gene3D" id="2.60.120.10">
    <property type="entry name" value="Jelly Rolls"/>
    <property type="match status" value="1"/>
</dbReference>
<keyword evidence="4" id="KW-1185">Reference proteome</keyword>
<dbReference type="STRING" id="1755647.AS156_39205"/>
<dbReference type="SUPFAM" id="SSF51182">
    <property type="entry name" value="RmlC-like cupins"/>
    <property type="match status" value="1"/>
</dbReference>
<dbReference type="InterPro" id="IPR013096">
    <property type="entry name" value="Cupin_2"/>
</dbReference>
<dbReference type="GO" id="GO:0003700">
    <property type="term" value="F:DNA-binding transcription factor activity"/>
    <property type="evidence" value="ECO:0007669"/>
    <property type="project" value="TreeGrafter"/>
</dbReference>
<sequence>MPIALARGLIGTSEFHYNQRMDTLVDDLSQRLAQRIRLERDGRGWSLAELAERAGVSKATISKIERAEVSPTAVVLVRLASAFDLTLAGLMLRAEGQGERLSRAATQPLWRDPESGYLRRQVFSRPDHPVELVRVELPPKQSVTLPASSYAHIRQLVWVLSGSLVITEGGARHVLAAGDCLGFGPPAETTFANESNAGCTYVVALARS</sequence>
<dbReference type="SUPFAM" id="SSF47413">
    <property type="entry name" value="lambda repressor-like DNA-binding domains"/>
    <property type="match status" value="1"/>
</dbReference>
<dbReference type="Proteomes" id="UP000321304">
    <property type="component" value="Unassembled WGS sequence"/>
</dbReference>
<dbReference type="Gene3D" id="1.10.260.40">
    <property type="entry name" value="lambda repressor-like DNA-binding domains"/>
    <property type="match status" value="1"/>
</dbReference>
<dbReference type="SMART" id="SM00530">
    <property type="entry name" value="HTH_XRE"/>
    <property type="match status" value="1"/>
</dbReference>
<accession>A0A560MCY4</accession>
<dbReference type="PANTHER" id="PTHR46797:SF10">
    <property type="entry name" value="BLR1115 PROTEIN"/>
    <property type="match status" value="1"/>
</dbReference>
<dbReference type="InterPro" id="IPR050807">
    <property type="entry name" value="TransReg_Diox_bact_type"/>
</dbReference>